<protein>
    <submittedName>
        <fullName evidence="5">TRPT1</fullName>
        <ecNumber evidence="5">2.7.1.160</ecNumber>
    </submittedName>
</protein>
<dbReference type="InterPro" id="IPR010994">
    <property type="entry name" value="RuvA_2-like"/>
</dbReference>
<dbReference type="EMBL" id="CAJPWZ010001869">
    <property type="protein sequence ID" value="CAG2226080.1"/>
    <property type="molecule type" value="Genomic_DNA"/>
</dbReference>
<evidence type="ECO:0000313" key="5">
    <source>
        <dbReference type="EMBL" id="CAG2226080.1"/>
    </source>
</evidence>
<evidence type="ECO:0000256" key="4">
    <source>
        <dbReference type="SAM" id="MobiDB-lite"/>
    </source>
</evidence>
<proteinExistence type="inferred from homology"/>
<accession>A0A8S3SY76</accession>
<evidence type="ECO:0000256" key="2">
    <source>
        <dbReference type="ARBA" id="ARBA00022679"/>
    </source>
</evidence>
<dbReference type="Gene3D" id="1.10.150.280">
    <property type="entry name" value="AF1531-like domain"/>
    <property type="match status" value="1"/>
</dbReference>
<dbReference type="AlphaFoldDB" id="A0A8S3SY76"/>
<feature type="region of interest" description="Disordered" evidence="4">
    <location>
        <begin position="114"/>
        <end position="250"/>
    </location>
</feature>
<keyword evidence="3" id="KW-0520">NAD</keyword>
<dbReference type="SUPFAM" id="SSF47781">
    <property type="entry name" value="RuvA domain 2-like"/>
    <property type="match status" value="1"/>
</dbReference>
<name>A0A8S3SY76_MYTED</name>
<keyword evidence="6" id="KW-1185">Reference proteome</keyword>
<feature type="compositionally biased region" description="Polar residues" evidence="4">
    <location>
        <begin position="118"/>
        <end position="132"/>
    </location>
</feature>
<keyword evidence="2 5" id="KW-0808">Transferase</keyword>
<dbReference type="Pfam" id="PF01885">
    <property type="entry name" value="PTS_2-RNA"/>
    <property type="match status" value="1"/>
</dbReference>
<sequence>MSIININTCSFQELLQLPGIGIKTGEQIMDIREGKGFVTESDLATISHLRVTMALLSRLDFNQNGGGQNNGPPPEAQGRHNEMLSRVNTLIGGGHVASQGTPARVHAQSEFKQEAWHQGQSPGPWNGPSQMDSAFLECSPYSGDAGARPKTPGNWDGGYREQITKNEWSQPMMGDPNQSNPQHQGSSINAKQHWPGEASAWDKTVPTKRGAPSYPMGHTSNYAGQGSAPCTQPAHTGRGQYETPRSRMPVDSPCQDFKTEVNLATPALWGCPYCARAQAQWSKFMTDVDDVVPLASKGTGVGKRSVNEILVTGQNSDEVGFLDEIPVADPKPADEGICISRVTVATVGRDVVIVPDDPECSIRVVQDGLGVVLGKYSVEQICDAQSKDPEFKWLTEWLDDNSCQPAQGDLFRSSQPAKFYWTIKERFSRDERGMIMDQNVGEVTLEYQGPKSVCQGNEVMPIQIQEAEGLLSVESEGEGTQDIESVNNPAHECPLEDKENASSDSEEEVIQDHGVDRHLSKTLIYVLRHGASKWGLKELTRLVEVDVDKRFTLERDQDHGWWKIKANQGHSIEVGSFGMPSVEENTVAHAYHYTTMLAWGDIEEEGLRRMNRQHIHLLSEVPPTFKPHWEVQIKIDVPRAQAEGYEFYWAPSRAILCSGNQAGVLPVKFFREVVHLDSGEQIKFGPLIVQSVLTQDQGDPGGEEREKYQGSLWFEREDTSLAAVAMASYGEPQGSWDSTEDHSPPRAVRTIDTDLENNEEAHNSGASSSEGEADTTLVDEENDCEIVTVYKHVHVRQGELIAQAVEVEKIEVPAKKRQMSSDEGGEAAQKEVGLPRKRKSRER</sequence>
<evidence type="ECO:0000256" key="3">
    <source>
        <dbReference type="ARBA" id="ARBA00023027"/>
    </source>
</evidence>
<dbReference type="InterPro" id="IPR042081">
    <property type="entry name" value="RNA_2'-PTrans_C"/>
</dbReference>
<feature type="region of interest" description="Disordered" evidence="4">
    <location>
        <begin position="753"/>
        <end position="777"/>
    </location>
</feature>
<dbReference type="GO" id="GO:0006388">
    <property type="term" value="P:tRNA splicing, via endonucleolytic cleavage and ligation"/>
    <property type="evidence" value="ECO:0007669"/>
    <property type="project" value="TreeGrafter"/>
</dbReference>
<feature type="region of interest" description="Disordered" evidence="4">
    <location>
        <begin position="809"/>
        <end position="843"/>
    </location>
</feature>
<dbReference type="Proteomes" id="UP000683360">
    <property type="component" value="Unassembled WGS sequence"/>
</dbReference>
<reference evidence="5" key="1">
    <citation type="submission" date="2021-03" db="EMBL/GenBank/DDBJ databases">
        <authorList>
            <person name="Bekaert M."/>
        </authorList>
    </citation>
    <scope>NUCLEOTIDE SEQUENCE</scope>
</reference>
<comment type="caution">
    <text evidence="5">The sequence shown here is derived from an EMBL/GenBank/DDBJ whole genome shotgun (WGS) entry which is preliminary data.</text>
</comment>
<organism evidence="5 6">
    <name type="scientific">Mytilus edulis</name>
    <name type="common">Blue mussel</name>
    <dbReference type="NCBI Taxonomy" id="6550"/>
    <lineage>
        <taxon>Eukaryota</taxon>
        <taxon>Metazoa</taxon>
        <taxon>Spiralia</taxon>
        <taxon>Lophotrochozoa</taxon>
        <taxon>Mollusca</taxon>
        <taxon>Bivalvia</taxon>
        <taxon>Autobranchia</taxon>
        <taxon>Pteriomorphia</taxon>
        <taxon>Mytilida</taxon>
        <taxon>Mytiloidea</taxon>
        <taxon>Mytilidae</taxon>
        <taxon>Mytilinae</taxon>
        <taxon>Mytilus</taxon>
    </lineage>
</organism>
<evidence type="ECO:0000256" key="1">
    <source>
        <dbReference type="ARBA" id="ARBA00009836"/>
    </source>
</evidence>
<dbReference type="OrthoDB" id="419694at2759"/>
<dbReference type="SUPFAM" id="SSF56399">
    <property type="entry name" value="ADP-ribosylation"/>
    <property type="match status" value="1"/>
</dbReference>
<feature type="region of interest" description="Disordered" evidence="4">
    <location>
        <begin position="471"/>
        <end position="513"/>
    </location>
</feature>
<feature type="compositionally biased region" description="Polar residues" evidence="4">
    <location>
        <begin position="218"/>
        <end position="234"/>
    </location>
</feature>
<evidence type="ECO:0000313" key="6">
    <source>
        <dbReference type="Proteomes" id="UP000683360"/>
    </source>
</evidence>
<comment type="similarity">
    <text evidence="1">Belongs to the KptA/TPT1 family.</text>
</comment>
<dbReference type="PANTHER" id="PTHR12684">
    <property type="entry name" value="PUTATIVE PHOSPHOTRANSFERASE"/>
    <property type="match status" value="1"/>
</dbReference>
<dbReference type="Pfam" id="PF12836">
    <property type="entry name" value="HHH_3"/>
    <property type="match status" value="1"/>
</dbReference>
<dbReference type="PANTHER" id="PTHR12684:SF2">
    <property type="entry name" value="TRNA 2'-PHOSPHOTRANSFERASE 1"/>
    <property type="match status" value="1"/>
</dbReference>
<dbReference type="GO" id="GO:0000215">
    <property type="term" value="F:tRNA 2'-phosphotransferase activity"/>
    <property type="evidence" value="ECO:0007669"/>
    <property type="project" value="UniProtKB-EC"/>
</dbReference>
<gene>
    <name evidence="5" type="ORF">MEDL_39174</name>
</gene>
<dbReference type="Gene3D" id="3.20.170.30">
    <property type="match status" value="1"/>
</dbReference>
<dbReference type="InterPro" id="IPR002745">
    <property type="entry name" value="Ptrans_KptA/Tpt1"/>
</dbReference>
<feature type="compositionally biased region" description="Polar residues" evidence="4">
    <location>
        <begin position="176"/>
        <end position="190"/>
    </location>
</feature>
<dbReference type="EC" id="2.7.1.160" evidence="5"/>